<dbReference type="GO" id="GO:0016780">
    <property type="term" value="F:phosphotransferase activity, for other substituted phosphate groups"/>
    <property type="evidence" value="ECO:0007669"/>
    <property type="project" value="InterPro"/>
</dbReference>
<dbReference type="EMBL" id="BARS01011609">
    <property type="protein sequence ID" value="GAF91805.1"/>
    <property type="molecule type" value="Genomic_DNA"/>
</dbReference>
<keyword evidence="1" id="KW-0808">Transferase</keyword>
<sequence length="136" mass="14601">MAGYMILLAMIADMLDGRLARMSQSTSSFGGQLDSLCDIISFGIAPALLMLKILEHRLAGFADGSPVLASLLQRFIWLTAAAYISCAAIRLARFNVENEEDESAHMSFVGLPTPAAAGVIVSLIIFHQETLPELST</sequence>
<gene>
    <name evidence="2" type="ORF">S01H1_21052</name>
</gene>
<comment type="caution">
    <text evidence="2">The sequence shown here is derived from an EMBL/GenBank/DDBJ whole genome shotgun (WGS) entry which is preliminary data.</text>
</comment>
<dbReference type="GO" id="GO:0016020">
    <property type="term" value="C:membrane"/>
    <property type="evidence" value="ECO:0007669"/>
    <property type="project" value="InterPro"/>
</dbReference>
<proteinExistence type="predicted"/>
<organism evidence="2">
    <name type="scientific">marine sediment metagenome</name>
    <dbReference type="NCBI Taxonomy" id="412755"/>
    <lineage>
        <taxon>unclassified sequences</taxon>
        <taxon>metagenomes</taxon>
        <taxon>ecological metagenomes</taxon>
    </lineage>
</organism>
<dbReference type="InterPro" id="IPR048254">
    <property type="entry name" value="CDP_ALCOHOL_P_TRANSF_CS"/>
</dbReference>
<feature type="non-terminal residue" evidence="2">
    <location>
        <position position="136"/>
    </location>
</feature>
<dbReference type="AlphaFoldDB" id="X0UTL5"/>
<evidence type="ECO:0008006" key="3">
    <source>
        <dbReference type="Google" id="ProtNLM"/>
    </source>
</evidence>
<dbReference type="InterPro" id="IPR043130">
    <property type="entry name" value="CDP-OH_PTrfase_TM_dom"/>
</dbReference>
<name>X0UTL5_9ZZZZ</name>
<dbReference type="GO" id="GO:0008654">
    <property type="term" value="P:phospholipid biosynthetic process"/>
    <property type="evidence" value="ECO:0007669"/>
    <property type="project" value="InterPro"/>
</dbReference>
<protein>
    <recommendedName>
        <fullName evidence="3">CDP-diacylglycerol--serine O-phosphatidyltransferase</fullName>
    </recommendedName>
</protein>
<evidence type="ECO:0000313" key="2">
    <source>
        <dbReference type="EMBL" id="GAF91805.1"/>
    </source>
</evidence>
<dbReference type="InterPro" id="IPR000462">
    <property type="entry name" value="CDP-OH_P_trans"/>
</dbReference>
<dbReference type="Pfam" id="PF01066">
    <property type="entry name" value="CDP-OH_P_transf"/>
    <property type="match status" value="1"/>
</dbReference>
<reference evidence="2" key="1">
    <citation type="journal article" date="2014" name="Front. Microbiol.">
        <title>High frequency of phylogenetically diverse reductive dehalogenase-homologous genes in deep subseafloor sedimentary metagenomes.</title>
        <authorList>
            <person name="Kawai M."/>
            <person name="Futagami T."/>
            <person name="Toyoda A."/>
            <person name="Takaki Y."/>
            <person name="Nishi S."/>
            <person name="Hori S."/>
            <person name="Arai W."/>
            <person name="Tsubouchi T."/>
            <person name="Morono Y."/>
            <person name="Uchiyama I."/>
            <person name="Ito T."/>
            <person name="Fujiyama A."/>
            <person name="Inagaki F."/>
            <person name="Takami H."/>
        </authorList>
    </citation>
    <scope>NUCLEOTIDE SEQUENCE</scope>
    <source>
        <strain evidence="2">Expedition CK06-06</strain>
    </source>
</reference>
<accession>X0UTL5</accession>
<dbReference type="PROSITE" id="PS00379">
    <property type="entry name" value="CDP_ALCOHOL_P_TRANSF"/>
    <property type="match status" value="1"/>
</dbReference>
<dbReference type="Gene3D" id="1.20.120.1760">
    <property type="match status" value="1"/>
</dbReference>
<evidence type="ECO:0000256" key="1">
    <source>
        <dbReference type="ARBA" id="ARBA00022679"/>
    </source>
</evidence>